<keyword evidence="6" id="KW-0456">Lyase</keyword>
<sequence>MVYLVRGRQNLVQAAEFSSLVSRRVKQADFVDMIDKLQGFRSLIYSNGTVNGTVVKWDPVGEARAWMGNITGFIDTLHHIQDDLGAEILSDTLYSSSAQRKSTTFSSCLLVVEFFVYPVFIFLTLRLTNRVKDYSKKLAERLKILAREQRRNATLVKEMYPASVAARLLKGNSVEPEIFESATVCFSGLSDFQELSRISHGVDIIFFINRLFDLMDDEISKYDVFKVETVGDQYLVVSGVPLRNGDSHVKEIANMALGLLEQTKNLTVDHLPTYPIQLKFGVCTGSVVAGIVGLKMPRYCLFDKSFNILLNFFR</sequence>
<organism evidence="9 10">
    <name type="scientific">Lymnaea stagnalis</name>
    <name type="common">Great pond snail</name>
    <name type="synonym">Helix stagnalis</name>
    <dbReference type="NCBI Taxonomy" id="6523"/>
    <lineage>
        <taxon>Eukaryota</taxon>
        <taxon>Metazoa</taxon>
        <taxon>Spiralia</taxon>
        <taxon>Lophotrochozoa</taxon>
        <taxon>Mollusca</taxon>
        <taxon>Gastropoda</taxon>
        <taxon>Heterobranchia</taxon>
        <taxon>Euthyneura</taxon>
        <taxon>Panpulmonata</taxon>
        <taxon>Hygrophila</taxon>
        <taxon>Lymnaeoidea</taxon>
        <taxon>Lymnaeidae</taxon>
        <taxon>Lymnaea</taxon>
    </lineage>
</organism>
<dbReference type="SUPFAM" id="SSF55073">
    <property type="entry name" value="Nucleotide cyclase"/>
    <property type="match status" value="1"/>
</dbReference>
<accession>A0AAV2IHF6</accession>
<dbReference type="GO" id="GO:0001653">
    <property type="term" value="F:peptide receptor activity"/>
    <property type="evidence" value="ECO:0007669"/>
    <property type="project" value="TreeGrafter"/>
</dbReference>
<keyword evidence="10" id="KW-1185">Reference proteome</keyword>
<dbReference type="GO" id="GO:0000166">
    <property type="term" value="F:nucleotide binding"/>
    <property type="evidence" value="ECO:0007669"/>
    <property type="project" value="UniProtKB-KW"/>
</dbReference>
<dbReference type="GO" id="GO:0035556">
    <property type="term" value="P:intracellular signal transduction"/>
    <property type="evidence" value="ECO:0007669"/>
    <property type="project" value="InterPro"/>
</dbReference>
<evidence type="ECO:0000313" key="9">
    <source>
        <dbReference type="EMBL" id="CAL1544388.1"/>
    </source>
</evidence>
<dbReference type="PANTHER" id="PTHR11920">
    <property type="entry name" value="GUANYLYL CYCLASE"/>
    <property type="match status" value="1"/>
</dbReference>
<dbReference type="GO" id="GO:0007168">
    <property type="term" value="P:receptor guanylyl cyclase signaling pathway"/>
    <property type="evidence" value="ECO:0007669"/>
    <property type="project" value="TreeGrafter"/>
</dbReference>
<dbReference type="Proteomes" id="UP001497497">
    <property type="component" value="Unassembled WGS sequence"/>
</dbReference>
<dbReference type="GO" id="GO:0004016">
    <property type="term" value="F:adenylate cyclase activity"/>
    <property type="evidence" value="ECO:0007669"/>
    <property type="project" value="TreeGrafter"/>
</dbReference>
<evidence type="ECO:0000313" key="10">
    <source>
        <dbReference type="Proteomes" id="UP001497497"/>
    </source>
</evidence>
<dbReference type="GO" id="GO:0004383">
    <property type="term" value="F:guanylate cyclase activity"/>
    <property type="evidence" value="ECO:0007669"/>
    <property type="project" value="TreeGrafter"/>
</dbReference>
<comment type="subcellular location">
    <subcellularLocation>
        <location evidence="1">Membrane</location>
    </subcellularLocation>
</comment>
<dbReference type="SMART" id="SM00044">
    <property type="entry name" value="CYCc"/>
    <property type="match status" value="1"/>
</dbReference>
<dbReference type="PROSITE" id="PS50125">
    <property type="entry name" value="GUANYLATE_CYCLASE_2"/>
    <property type="match status" value="1"/>
</dbReference>
<dbReference type="CDD" id="cd07302">
    <property type="entry name" value="CHD"/>
    <property type="match status" value="1"/>
</dbReference>
<gene>
    <name evidence="9" type="ORF">GSLYS_00017901001</name>
</gene>
<evidence type="ECO:0000256" key="2">
    <source>
        <dbReference type="ARBA" id="ARBA00022692"/>
    </source>
</evidence>
<evidence type="ECO:0000256" key="1">
    <source>
        <dbReference type="ARBA" id="ARBA00004370"/>
    </source>
</evidence>
<name>A0AAV2IHF6_LYMST</name>
<keyword evidence="4 7" id="KW-1133">Transmembrane helix</keyword>
<keyword evidence="5 7" id="KW-0472">Membrane</keyword>
<dbReference type="Gene3D" id="3.30.70.1230">
    <property type="entry name" value="Nucleotide cyclase"/>
    <property type="match status" value="1"/>
</dbReference>
<dbReference type="InterPro" id="IPR050401">
    <property type="entry name" value="Cyclic_nucleotide_synthase"/>
</dbReference>
<dbReference type="GO" id="GO:0005886">
    <property type="term" value="C:plasma membrane"/>
    <property type="evidence" value="ECO:0007669"/>
    <property type="project" value="TreeGrafter"/>
</dbReference>
<feature type="transmembrane region" description="Helical" evidence="7">
    <location>
        <begin position="104"/>
        <end position="127"/>
    </location>
</feature>
<dbReference type="InterPro" id="IPR029787">
    <property type="entry name" value="Nucleotide_cyclase"/>
</dbReference>
<evidence type="ECO:0000256" key="7">
    <source>
        <dbReference type="SAM" id="Phobius"/>
    </source>
</evidence>
<dbReference type="InterPro" id="IPR001054">
    <property type="entry name" value="A/G_cyclase"/>
</dbReference>
<dbReference type="PANTHER" id="PTHR11920:SF335">
    <property type="entry name" value="GUANYLATE CYCLASE"/>
    <property type="match status" value="1"/>
</dbReference>
<feature type="domain" description="Guanylate cyclase" evidence="8">
    <location>
        <begin position="183"/>
        <end position="308"/>
    </location>
</feature>
<evidence type="ECO:0000256" key="4">
    <source>
        <dbReference type="ARBA" id="ARBA00022989"/>
    </source>
</evidence>
<keyword evidence="3" id="KW-0547">Nucleotide-binding</keyword>
<comment type="caution">
    <text evidence="9">The sequence shown here is derived from an EMBL/GenBank/DDBJ whole genome shotgun (WGS) entry which is preliminary data.</text>
</comment>
<protein>
    <recommendedName>
        <fullName evidence="8">Guanylate cyclase domain-containing protein</fullName>
    </recommendedName>
</protein>
<evidence type="ECO:0000259" key="8">
    <source>
        <dbReference type="PROSITE" id="PS50125"/>
    </source>
</evidence>
<reference evidence="9 10" key="1">
    <citation type="submission" date="2024-04" db="EMBL/GenBank/DDBJ databases">
        <authorList>
            <consortium name="Genoscope - CEA"/>
            <person name="William W."/>
        </authorList>
    </citation>
    <scope>NUCLEOTIDE SEQUENCE [LARGE SCALE GENOMIC DNA]</scope>
</reference>
<dbReference type="Gene3D" id="6.10.250.780">
    <property type="match status" value="1"/>
</dbReference>
<dbReference type="EMBL" id="CAXITT010000618">
    <property type="protein sequence ID" value="CAL1544388.1"/>
    <property type="molecule type" value="Genomic_DNA"/>
</dbReference>
<dbReference type="AlphaFoldDB" id="A0AAV2IHF6"/>
<evidence type="ECO:0000256" key="3">
    <source>
        <dbReference type="ARBA" id="ARBA00022741"/>
    </source>
</evidence>
<dbReference type="Pfam" id="PF00211">
    <property type="entry name" value="Guanylate_cyc"/>
    <property type="match status" value="1"/>
</dbReference>
<evidence type="ECO:0000256" key="5">
    <source>
        <dbReference type="ARBA" id="ARBA00023136"/>
    </source>
</evidence>
<proteinExistence type="predicted"/>
<evidence type="ECO:0000256" key="6">
    <source>
        <dbReference type="ARBA" id="ARBA00023239"/>
    </source>
</evidence>
<keyword evidence="2 7" id="KW-0812">Transmembrane</keyword>